<dbReference type="InterPro" id="IPR027275">
    <property type="entry name" value="PRC-brl_dom"/>
</dbReference>
<dbReference type="AlphaFoldDB" id="A0A4R0PCV2"/>
<reference evidence="3 4" key="1">
    <citation type="journal article" date="2015" name="Antonie Van Leeuwenhoek">
        <title>Oricola cellulosilytica gen. nov., sp. nov., a cellulose-degrading bacterium of the family Phyllobacteriaceae isolated from surface seashore water, and emended descriptions of Mesorhizobium loti and Phyllobacterium myrsinacearum.</title>
        <authorList>
            <person name="Hameed A."/>
            <person name="Shahina M."/>
            <person name="Lai W.A."/>
            <person name="Lin S.Y."/>
            <person name="Young L.S."/>
            <person name="Liu Y.C."/>
            <person name="Hsu Y.H."/>
            <person name="Young C.C."/>
        </authorList>
    </citation>
    <scope>NUCLEOTIDE SEQUENCE [LARGE SCALE GENOMIC DNA]</scope>
    <source>
        <strain evidence="3 4">KCTC 52183</strain>
    </source>
</reference>
<name>A0A4R0PCV2_9HYPH</name>
<proteinExistence type="predicted"/>
<accession>A0A4R0PCV2</accession>
<feature type="domain" description="PRC-barrel" evidence="2">
    <location>
        <begin position="100"/>
        <end position="162"/>
    </location>
</feature>
<dbReference type="InterPro" id="IPR011033">
    <property type="entry name" value="PRC_barrel-like_sf"/>
</dbReference>
<dbReference type="EMBL" id="SJST01000002">
    <property type="protein sequence ID" value="TCD15302.1"/>
    <property type="molecule type" value="Genomic_DNA"/>
</dbReference>
<evidence type="ECO:0000313" key="4">
    <source>
        <dbReference type="Proteomes" id="UP000291301"/>
    </source>
</evidence>
<gene>
    <name evidence="3" type="ORF">E0D97_07135</name>
</gene>
<feature type="region of interest" description="Disordered" evidence="1">
    <location>
        <begin position="1"/>
        <end position="24"/>
    </location>
</feature>
<dbReference type="OrthoDB" id="8115824at2"/>
<keyword evidence="4" id="KW-1185">Reference proteome</keyword>
<dbReference type="SUPFAM" id="SSF50346">
    <property type="entry name" value="PRC-barrel domain"/>
    <property type="match status" value="1"/>
</dbReference>
<protein>
    <submittedName>
        <fullName evidence="3">PRC-barrel domain containing protein</fullName>
    </submittedName>
</protein>
<evidence type="ECO:0000259" key="2">
    <source>
        <dbReference type="Pfam" id="PF05239"/>
    </source>
</evidence>
<dbReference type="Pfam" id="PF05239">
    <property type="entry name" value="PRC"/>
    <property type="match status" value="1"/>
</dbReference>
<sequence length="182" mass="19512">MKQIRKTEMNSAADTTRAGTSGARTGRVSDRIAAVLATFAILAPLQATAMQIDTRADQAPYVMAYADPSPERFDGRFGGSAAPEQEYFSHEEEHELNDAWLGMTVVSQEGVNIGYVTDAFLDEQGLVESLVVIPGDSNAILGEPVYVPARFAKLGNTAVNLTLTVGALATLEIANEYAQIEE</sequence>
<dbReference type="Proteomes" id="UP000291301">
    <property type="component" value="Unassembled WGS sequence"/>
</dbReference>
<organism evidence="3 4">
    <name type="scientific">Oricola cellulosilytica</name>
    <dbReference type="NCBI Taxonomy" id="1429082"/>
    <lineage>
        <taxon>Bacteria</taxon>
        <taxon>Pseudomonadati</taxon>
        <taxon>Pseudomonadota</taxon>
        <taxon>Alphaproteobacteria</taxon>
        <taxon>Hyphomicrobiales</taxon>
        <taxon>Ahrensiaceae</taxon>
        <taxon>Oricola</taxon>
    </lineage>
</organism>
<evidence type="ECO:0000256" key="1">
    <source>
        <dbReference type="SAM" id="MobiDB-lite"/>
    </source>
</evidence>
<evidence type="ECO:0000313" key="3">
    <source>
        <dbReference type="EMBL" id="TCD15302.1"/>
    </source>
</evidence>
<dbReference type="RefSeq" id="WP_131567277.1">
    <property type="nucleotide sequence ID" value="NZ_JAINFK010000004.1"/>
</dbReference>
<feature type="compositionally biased region" description="Low complexity" evidence="1">
    <location>
        <begin position="11"/>
        <end position="24"/>
    </location>
</feature>
<comment type="caution">
    <text evidence="3">The sequence shown here is derived from an EMBL/GenBank/DDBJ whole genome shotgun (WGS) entry which is preliminary data.</text>
</comment>